<dbReference type="SUPFAM" id="SSF110296">
    <property type="entry name" value="Oligoxyloglucan reducing end-specific cellobiohydrolase"/>
    <property type="match status" value="2"/>
</dbReference>
<dbReference type="EMBL" id="CP001359">
    <property type="protein sequence ID" value="ACL63704.1"/>
    <property type="molecule type" value="Genomic_DNA"/>
</dbReference>
<protein>
    <recommendedName>
        <fullName evidence="3">Exo-alpha-sialidase</fullName>
    </recommendedName>
</protein>
<dbReference type="Proteomes" id="UP000007089">
    <property type="component" value="Chromosome"/>
</dbReference>
<sequence>MTADRVYVATAAGLAILGRDATGAPASATSVARPCPAGETSILDVAVSGQSVWVVSGQRYWSGSTDAFCASADGGTTFAPRWFVAPDRGNAIASTVYAEGARVYVGYAPGFFLSTDAGATFRSAELPAGGVRDVAAAGGSLYAGLDAGVAVSTDGFRTFVLRTEADGLANPGVVDLAAVGTRVYAVTSFGLSISSDGGAHFAPPATLTNASMAACVAAPDASTVYLGQKSWLQVSTDGGAHFAQRLPPVGSTSYLSDTVGVDARGATVAVAARDTVFVSTDGGASFAERGAAAGLVAPSGYTLSLRGVAVAPSGAIHVASNVGLFSSTDGGATFTAAGGGPAWLEAVSAGGPALYLGGDLLHVSTDGGATFVSRGAPDGLPGRPGPAVYVP</sequence>
<dbReference type="Gene3D" id="2.130.10.10">
    <property type="entry name" value="YVTN repeat-like/Quinoprotein amine dehydrogenase"/>
    <property type="match status" value="2"/>
</dbReference>
<proteinExistence type="predicted"/>
<reference evidence="1" key="1">
    <citation type="submission" date="2009-01" db="EMBL/GenBank/DDBJ databases">
        <title>Complete sequence of Anaeromyxobacter dehalogenans 2CP-1.</title>
        <authorList>
            <consortium name="US DOE Joint Genome Institute"/>
            <person name="Lucas S."/>
            <person name="Copeland A."/>
            <person name="Lapidus A."/>
            <person name="Glavina del Rio T."/>
            <person name="Dalin E."/>
            <person name="Tice H."/>
            <person name="Bruce D."/>
            <person name="Goodwin L."/>
            <person name="Pitluck S."/>
            <person name="Saunders E."/>
            <person name="Brettin T."/>
            <person name="Detter J.C."/>
            <person name="Han C."/>
            <person name="Larimer F."/>
            <person name="Land M."/>
            <person name="Hauser L."/>
            <person name="Kyrpides N."/>
            <person name="Ovchinnikova G."/>
            <person name="Beliaev A.S."/>
            <person name="Richardson P."/>
        </authorList>
    </citation>
    <scope>NUCLEOTIDE SEQUENCE</scope>
    <source>
        <strain evidence="1">2CP-1</strain>
    </source>
</reference>
<evidence type="ECO:0000313" key="2">
    <source>
        <dbReference type="Proteomes" id="UP000007089"/>
    </source>
</evidence>
<evidence type="ECO:0008006" key="3">
    <source>
        <dbReference type="Google" id="ProtNLM"/>
    </source>
</evidence>
<evidence type="ECO:0000313" key="1">
    <source>
        <dbReference type="EMBL" id="ACL63704.1"/>
    </source>
</evidence>
<dbReference type="RefSeq" id="WP_012631759.1">
    <property type="nucleotide sequence ID" value="NC_011891.1"/>
</dbReference>
<gene>
    <name evidence="1" type="ordered locus">A2cp1_0345</name>
</gene>
<dbReference type="KEGG" id="acp:A2cp1_0345"/>
<organism evidence="1 2">
    <name type="scientific">Anaeromyxobacter dehalogenans (strain ATCC BAA-258 / DSM 21875 / 2CP-1)</name>
    <dbReference type="NCBI Taxonomy" id="455488"/>
    <lineage>
        <taxon>Bacteria</taxon>
        <taxon>Pseudomonadati</taxon>
        <taxon>Myxococcota</taxon>
        <taxon>Myxococcia</taxon>
        <taxon>Myxococcales</taxon>
        <taxon>Cystobacterineae</taxon>
        <taxon>Anaeromyxobacteraceae</taxon>
        <taxon>Anaeromyxobacter</taxon>
    </lineage>
</organism>
<dbReference type="AlphaFoldDB" id="B8JA01"/>
<keyword evidence="2" id="KW-1185">Reference proteome</keyword>
<dbReference type="HOGENOM" id="CLU_705235_0_0_7"/>
<accession>B8JA01</accession>
<name>B8JA01_ANAD2</name>
<dbReference type="InterPro" id="IPR015943">
    <property type="entry name" value="WD40/YVTN_repeat-like_dom_sf"/>
</dbReference>